<evidence type="ECO:0000259" key="1">
    <source>
        <dbReference type="PROSITE" id="PS50943"/>
    </source>
</evidence>
<dbReference type="AlphaFoldDB" id="A0A074LJY8"/>
<dbReference type="InterPro" id="IPR011990">
    <property type="entry name" value="TPR-like_helical_dom_sf"/>
</dbReference>
<dbReference type="GO" id="GO:0003677">
    <property type="term" value="F:DNA binding"/>
    <property type="evidence" value="ECO:0007669"/>
    <property type="project" value="InterPro"/>
</dbReference>
<dbReference type="EMBL" id="JMIR01000038">
    <property type="protein sequence ID" value="KEO81429.1"/>
    <property type="molecule type" value="Genomic_DNA"/>
</dbReference>
<dbReference type="InterPro" id="IPR001387">
    <property type="entry name" value="Cro/C1-type_HTH"/>
</dbReference>
<accession>A0A074LJY8</accession>
<feature type="domain" description="HTH cro/C1-type" evidence="1">
    <location>
        <begin position="1"/>
        <end position="31"/>
    </location>
</feature>
<dbReference type="SMART" id="SM00028">
    <property type="entry name" value="TPR"/>
    <property type="match status" value="3"/>
</dbReference>
<dbReference type="PROSITE" id="PS50943">
    <property type="entry name" value="HTH_CROC1"/>
    <property type="match status" value="1"/>
</dbReference>
<protein>
    <recommendedName>
        <fullName evidence="1">HTH cro/C1-type domain-containing protein</fullName>
    </recommendedName>
</protein>
<dbReference type="InterPro" id="IPR010982">
    <property type="entry name" value="Lambda_DNA-bd_dom_sf"/>
</dbReference>
<organism evidence="2 3">
    <name type="scientific">Tumebacillus flagellatus</name>
    <dbReference type="NCBI Taxonomy" id="1157490"/>
    <lineage>
        <taxon>Bacteria</taxon>
        <taxon>Bacillati</taxon>
        <taxon>Bacillota</taxon>
        <taxon>Bacilli</taxon>
        <taxon>Bacillales</taxon>
        <taxon>Alicyclobacillaceae</taxon>
        <taxon>Tumebacillus</taxon>
    </lineage>
</organism>
<proteinExistence type="predicted"/>
<keyword evidence="3" id="KW-1185">Reference proteome</keyword>
<comment type="caution">
    <text evidence="2">The sequence shown here is derived from an EMBL/GenBank/DDBJ whole genome shotgun (WGS) entry which is preliminary data.</text>
</comment>
<dbReference type="STRING" id="1157490.EL26_21075"/>
<evidence type="ECO:0000313" key="2">
    <source>
        <dbReference type="EMBL" id="KEO81429.1"/>
    </source>
</evidence>
<dbReference type="Gene3D" id="1.10.260.40">
    <property type="entry name" value="lambda repressor-like DNA-binding domains"/>
    <property type="match status" value="1"/>
</dbReference>
<dbReference type="Gene3D" id="1.25.40.10">
    <property type="entry name" value="Tetratricopeptide repeat domain"/>
    <property type="match status" value="2"/>
</dbReference>
<dbReference type="SUPFAM" id="SSF47413">
    <property type="entry name" value="lambda repressor-like DNA-binding domains"/>
    <property type="match status" value="1"/>
</dbReference>
<sequence>MISQVESGKAKPSLDLILEVAKRLEVDADYFFVDKKPSMDALSLCLVNVYLSAKQYERAAYLLRSLINTHGHLPESLDFLIDYTLCCLNLGRLDEAEKYLNFMGDHDEPATLARLLHYRGLLHFHAKRYDKAIFVWNKSLSLLDEPNRRTEILLLLTQAYAKLGNQERVLEIIEQAIPYAESGLSLKDQANQLIKLAKTLHKQGDYKQSIHYADHAKHLNDVHRNLVEAACNRVAIALLKAKEQFVPTLLETSIKRFEKLKSPEAGAKALQLALHLLYLGDEPATVAAIQRAKPWIPDESPFREKLESILALLDAKQGRKSGEKQLHEQANRHFSSNRVLKWGDAISHLAWIRADKNKFGEACDLLLSVRNATHEKMQANGIRFSHFPTQTASH</sequence>
<dbReference type="CDD" id="cd00093">
    <property type="entry name" value="HTH_XRE"/>
    <property type="match status" value="1"/>
</dbReference>
<name>A0A074LJY8_9BACL</name>
<dbReference type="SUPFAM" id="SSF48452">
    <property type="entry name" value="TPR-like"/>
    <property type="match status" value="1"/>
</dbReference>
<dbReference type="Proteomes" id="UP000027931">
    <property type="component" value="Unassembled WGS sequence"/>
</dbReference>
<dbReference type="InterPro" id="IPR019734">
    <property type="entry name" value="TPR_rpt"/>
</dbReference>
<gene>
    <name evidence="2" type="ORF">EL26_21075</name>
</gene>
<evidence type="ECO:0000313" key="3">
    <source>
        <dbReference type="Proteomes" id="UP000027931"/>
    </source>
</evidence>
<reference evidence="2 3" key="1">
    <citation type="journal article" date="2013" name="Int. J. Syst. Evol. Microbiol.">
        <title>Tumebacillus flagellatus sp. nov., an alpha-amylase/pullulanase-producing bacterium isolated from cassava wastewater.</title>
        <authorList>
            <person name="Wang Q."/>
            <person name="Xie N."/>
            <person name="Qin Y."/>
            <person name="Shen N."/>
            <person name="Zhu J."/>
            <person name="Mi H."/>
            <person name="Huang R."/>
        </authorList>
    </citation>
    <scope>NUCLEOTIDE SEQUENCE [LARGE SCALE GENOMIC DNA]</scope>
    <source>
        <strain evidence="2 3">GST4</strain>
    </source>
</reference>